<dbReference type="Gene3D" id="3.30.450.150">
    <property type="entry name" value="Haem-degrading domain"/>
    <property type="match status" value="1"/>
</dbReference>
<feature type="signal peptide" evidence="1">
    <location>
        <begin position="1"/>
        <end position="24"/>
    </location>
</feature>
<evidence type="ECO:0000256" key="1">
    <source>
        <dbReference type="SAM" id="SignalP"/>
    </source>
</evidence>
<dbReference type="Proteomes" id="UP000555411">
    <property type="component" value="Unassembled WGS sequence"/>
</dbReference>
<evidence type="ECO:0000313" key="2">
    <source>
        <dbReference type="EMBL" id="MBC2837335.1"/>
    </source>
</evidence>
<reference evidence="2 3" key="1">
    <citation type="journal article" date="2017" name="Int. J. Syst. Evol. Microbiol.">
        <title>Gemmobacter straminiformis sp. nov., isolated from an artificial fountain.</title>
        <authorList>
            <person name="Kang J.Y."/>
            <person name="Kim M.J."/>
            <person name="Chun J."/>
            <person name="Son K.P."/>
            <person name="Jahng K.Y."/>
        </authorList>
    </citation>
    <scope>NUCLEOTIDE SEQUENCE [LARGE SCALE GENOMIC DNA]</scope>
    <source>
        <strain evidence="2 3">CAM-8</strain>
    </source>
</reference>
<gene>
    <name evidence="2" type="ORF">H7F16_17585</name>
</gene>
<dbReference type="InterPro" id="IPR005624">
    <property type="entry name" value="PduO/GlcC-like"/>
</dbReference>
<dbReference type="AlphaFoldDB" id="A0A842ICB8"/>
<dbReference type="PANTHER" id="PTHR34309:SF1">
    <property type="entry name" value="PROTEIN GLCG"/>
    <property type="match status" value="1"/>
</dbReference>
<protein>
    <submittedName>
        <fullName evidence="2">Heme-binding protein</fullName>
    </submittedName>
</protein>
<dbReference type="EMBL" id="JACLQD010000006">
    <property type="protein sequence ID" value="MBC2837335.1"/>
    <property type="molecule type" value="Genomic_DNA"/>
</dbReference>
<proteinExistence type="predicted"/>
<comment type="caution">
    <text evidence="2">The sequence shown here is derived from an EMBL/GenBank/DDBJ whole genome shotgun (WGS) entry which is preliminary data.</text>
</comment>
<name>A0A842ICB8_9RHOB</name>
<dbReference type="InterPro" id="IPR038084">
    <property type="entry name" value="PduO/GlcC-like_sf"/>
</dbReference>
<dbReference type="InterPro" id="IPR052517">
    <property type="entry name" value="GlcG_carb_metab_protein"/>
</dbReference>
<keyword evidence="1" id="KW-0732">Signal</keyword>
<dbReference type="RefSeq" id="WP_185798955.1">
    <property type="nucleotide sequence ID" value="NZ_JACLQD010000006.1"/>
</dbReference>
<accession>A0A842ICB8</accession>
<keyword evidence="3" id="KW-1185">Reference proteome</keyword>
<dbReference type="PANTHER" id="PTHR34309">
    <property type="entry name" value="SLR1406 PROTEIN"/>
    <property type="match status" value="1"/>
</dbReference>
<dbReference type="SUPFAM" id="SSF143744">
    <property type="entry name" value="GlcG-like"/>
    <property type="match status" value="1"/>
</dbReference>
<organism evidence="2 3">
    <name type="scientific">Paragemmobacter straminiformis</name>
    <dbReference type="NCBI Taxonomy" id="2045119"/>
    <lineage>
        <taxon>Bacteria</taxon>
        <taxon>Pseudomonadati</taxon>
        <taxon>Pseudomonadota</taxon>
        <taxon>Alphaproteobacteria</taxon>
        <taxon>Rhodobacterales</taxon>
        <taxon>Paracoccaceae</taxon>
        <taxon>Paragemmobacter</taxon>
    </lineage>
</organism>
<sequence>MIAHMTSLSAAGALRLMNAALAQAAAERLVVAVCVCDAQGHVLAAARMEGATPPILDFAQDKAFTAATMRKSTQAFAERMASSQSLSLGLSTRARLLTWGGGLPVVHDGQVIGGIGVSGAKDFEDIACAQAALSEAGLGWEP</sequence>
<dbReference type="Pfam" id="PF03928">
    <property type="entry name" value="HbpS-like"/>
    <property type="match status" value="1"/>
</dbReference>
<feature type="chain" id="PRO_5032911157" evidence="1">
    <location>
        <begin position="25"/>
        <end position="142"/>
    </location>
</feature>
<evidence type="ECO:0000313" key="3">
    <source>
        <dbReference type="Proteomes" id="UP000555411"/>
    </source>
</evidence>